<protein>
    <submittedName>
        <fullName evidence="1">Uncharacterized protein</fullName>
    </submittedName>
</protein>
<accession>D3IVG2</accession>
<reference evidence="1" key="1">
    <citation type="journal article" date="2010" name="J. Integr. Plant Biol.">
        <title>Insights into the bamboo genome: syntenic relationships to rice and sorghum.</title>
        <authorList>
            <person name="Gui Y.J."/>
            <person name="Zhou Y."/>
            <person name="Wang Y."/>
            <person name="Wang S."/>
            <person name="Wang S.Y."/>
            <person name="Hu Y."/>
            <person name="Bo S.P."/>
            <person name="Chen H."/>
            <person name="Zhou C.P."/>
            <person name="Ma N.X."/>
            <person name="Zhang T.Z."/>
            <person name="Fan L.J."/>
        </authorList>
    </citation>
    <scope>NUCLEOTIDE SEQUENCE</scope>
    <source>
        <tissue evidence="1">Shoot</tissue>
    </source>
</reference>
<sequence length="264" mass="29269">MTVEVVEWSSTIHVVEEAVGSSTVHVVEGAVVVEAATTTEVVVKPEAKMAKVATEASGHGGEAFDHRAEKEVVVDVPSSPQGQAADAAITEEEEGSDFFDCSFGFFGPASVVGSRAFRSHDRVPHPKDIPNRGNVFDDERLEMVWWNRFREISELKDSMRVFSIFARTSINLCKKLSLLVNTTDNSSYYGSKKRNSASRRRDEQAVEIKQLHEASTRNQEKIKSMKINLQDNISLLNNILSGIRAEEVTPREYTIIAHTSTIGE</sequence>
<organism evidence="1">
    <name type="scientific">Phyllostachys edulis</name>
    <name type="common">Tortoise shell bamboo</name>
    <name type="synonym">Bambusa edulis</name>
    <dbReference type="NCBI Taxonomy" id="38705"/>
    <lineage>
        <taxon>Eukaryota</taxon>
        <taxon>Viridiplantae</taxon>
        <taxon>Streptophyta</taxon>
        <taxon>Embryophyta</taxon>
        <taxon>Tracheophyta</taxon>
        <taxon>Spermatophyta</taxon>
        <taxon>Magnoliopsida</taxon>
        <taxon>Liliopsida</taxon>
        <taxon>Poales</taxon>
        <taxon>Poaceae</taxon>
        <taxon>BOP clade</taxon>
        <taxon>Bambusoideae</taxon>
        <taxon>Arundinarodae</taxon>
        <taxon>Arundinarieae</taxon>
        <taxon>Arundinariinae</taxon>
        <taxon>Phyllostachys</taxon>
    </lineage>
</organism>
<name>D3IVG2_PHYED</name>
<evidence type="ECO:0000313" key="1">
    <source>
        <dbReference type="EMBL" id="ADB85302.1"/>
    </source>
</evidence>
<proteinExistence type="predicted"/>
<dbReference type="AlphaFoldDB" id="D3IVG2"/>
<dbReference type="EMBL" id="GQ252826">
    <property type="protein sequence ID" value="ADB85302.1"/>
    <property type="molecule type" value="Genomic_DNA"/>
</dbReference>